<dbReference type="EMBL" id="CAJJDM010000073">
    <property type="protein sequence ID" value="CAD8083728.1"/>
    <property type="molecule type" value="Genomic_DNA"/>
</dbReference>
<keyword evidence="3" id="KW-1185">Reference proteome</keyword>
<keyword evidence="1" id="KW-1133">Transmembrane helix</keyword>
<protein>
    <recommendedName>
        <fullName evidence="4">Transmembrane protein</fullName>
    </recommendedName>
</protein>
<keyword evidence="1" id="KW-0812">Transmembrane</keyword>
<keyword evidence="1" id="KW-0472">Membrane</keyword>
<sequence>MPYFQIQIQIVNLSFKLDTMNNRNNVIDVETHVKHVQIKQYVKNVFCQSEKQLNYLFFLFFLKYMIILINQVKKQIKYSSPQSISNL</sequence>
<evidence type="ECO:0000313" key="2">
    <source>
        <dbReference type="EMBL" id="CAD8083728.1"/>
    </source>
</evidence>
<gene>
    <name evidence="2" type="ORF">PPRIM_AZ9-3.1.T0700208</name>
</gene>
<evidence type="ECO:0000256" key="1">
    <source>
        <dbReference type="SAM" id="Phobius"/>
    </source>
</evidence>
<evidence type="ECO:0008006" key="4">
    <source>
        <dbReference type="Google" id="ProtNLM"/>
    </source>
</evidence>
<comment type="caution">
    <text evidence="2">The sequence shown here is derived from an EMBL/GenBank/DDBJ whole genome shotgun (WGS) entry which is preliminary data.</text>
</comment>
<dbReference type="AlphaFoldDB" id="A0A8S1MTR6"/>
<name>A0A8S1MTR6_PARPR</name>
<feature type="transmembrane region" description="Helical" evidence="1">
    <location>
        <begin position="53"/>
        <end position="72"/>
    </location>
</feature>
<accession>A0A8S1MTR6</accession>
<evidence type="ECO:0000313" key="3">
    <source>
        <dbReference type="Proteomes" id="UP000688137"/>
    </source>
</evidence>
<organism evidence="2 3">
    <name type="scientific">Paramecium primaurelia</name>
    <dbReference type="NCBI Taxonomy" id="5886"/>
    <lineage>
        <taxon>Eukaryota</taxon>
        <taxon>Sar</taxon>
        <taxon>Alveolata</taxon>
        <taxon>Ciliophora</taxon>
        <taxon>Intramacronucleata</taxon>
        <taxon>Oligohymenophorea</taxon>
        <taxon>Peniculida</taxon>
        <taxon>Parameciidae</taxon>
        <taxon>Paramecium</taxon>
    </lineage>
</organism>
<proteinExistence type="predicted"/>
<reference evidence="2" key="1">
    <citation type="submission" date="2021-01" db="EMBL/GenBank/DDBJ databases">
        <authorList>
            <consortium name="Genoscope - CEA"/>
            <person name="William W."/>
        </authorList>
    </citation>
    <scope>NUCLEOTIDE SEQUENCE</scope>
</reference>
<dbReference type="Proteomes" id="UP000688137">
    <property type="component" value="Unassembled WGS sequence"/>
</dbReference>